<proteinExistence type="predicted"/>
<sequence length="53" mass="5861">MRLGEFEPPSMNPYLKLNLSIKRSPAHRDLATLAAMEPSVGYCSGLTFFLTGM</sequence>
<name>A0A9D4J1M0_DREPO</name>
<gene>
    <name evidence="1" type="ORF">DPMN_146040</name>
</gene>
<comment type="caution">
    <text evidence="1">The sequence shown here is derived from an EMBL/GenBank/DDBJ whole genome shotgun (WGS) entry which is preliminary data.</text>
</comment>
<protein>
    <submittedName>
        <fullName evidence="1">Uncharacterized protein</fullName>
    </submittedName>
</protein>
<organism evidence="1 2">
    <name type="scientific">Dreissena polymorpha</name>
    <name type="common">Zebra mussel</name>
    <name type="synonym">Mytilus polymorpha</name>
    <dbReference type="NCBI Taxonomy" id="45954"/>
    <lineage>
        <taxon>Eukaryota</taxon>
        <taxon>Metazoa</taxon>
        <taxon>Spiralia</taxon>
        <taxon>Lophotrochozoa</taxon>
        <taxon>Mollusca</taxon>
        <taxon>Bivalvia</taxon>
        <taxon>Autobranchia</taxon>
        <taxon>Heteroconchia</taxon>
        <taxon>Euheterodonta</taxon>
        <taxon>Imparidentia</taxon>
        <taxon>Neoheterodontei</taxon>
        <taxon>Myida</taxon>
        <taxon>Dreissenoidea</taxon>
        <taxon>Dreissenidae</taxon>
        <taxon>Dreissena</taxon>
    </lineage>
</organism>
<reference evidence="1" key="2">
    <citation type="submission" date="2020-11" db="EMBL/GenBank/DDBJ databases">
        <authorList>
            <person name="McCartney M.A."/>
            <person name="Auch B."/>
            <person name="Kono T."/>
            <person name="Mallez S."/>
            <person name="Becker A."/>
            <person name="Gohl D.M."/>
            <person name="Silverstein K.A.T."/>
            <person name="Koren S."/>
            <person name="Bechman K.B."/>
            <person name="Herman A."/>
            <person name="Abrahante J.E."/>
            <person name="Garbe J."/>
        </authorList>
    </citation>
    <scope>NUCLEOTIDE SEQUENCE</scope>
    <source>
        <strain evidence="1">Duluth1</strain>
        <tissue evidence="1">Whole animal</tissue>
    </source>
</reference>
<dbReference type="AlphaFoldDB" id="A0A9D4J1M0"/>
<dbReference type="EMBL" id="JAIWYP010000007">
    <property type="protein sequence ID" value="KAH3792544.1"/>
    <property type="molecule type" value="Genomic_DNA"/>
</dbReference>
<evidence type="ECO:0000313" key="1">
    <source>
        <dbReference type="EMBL" id="KAH3792544.1"/>
    </source>
</evidence>
<accession>A0A9D4J1M0</accession>
<dbReference type="Proteomes" id="UP000828390">
    <property type="component" value="Unassembled WGS sequence"/>
</dbReference>
<reference evidence="1" key="1">
    <citation type="journal article" date="2019" name="bioRxiv">
        <title>The Genome of the Zebra Mussel, Dreissena polymorpha: A Resource for Invasive Species Research.</title>
        <authorList>
            <person name="McCartney M.A."/>
            <person name="Auch B."/>
            <person name="Kono T."/>
            <person name="Mallez S."/>
            <person name="Zhang Y."/>
            <person name="Obille A."/>
            <person name="Becker A."/>
            <person name="Abrahante J.E."/>
            <person name="Garbe J."/>
            <person name="Badalamenti J.P."/>
            <person name="Herman A."/>
            <person name="Mangelson H."/>
            <person name="Liachko I."/>
            <person name="Sullivan S."/>
            <person name="Sone E.D."/>
            <person name="Koren S."/>
            <person name="Silverstein K.A.T."/>
            <person name="Beckman K.B."/>
            <person name="Gohl D.M."/>
        </authorList>
    </citation>
    <scope>NUCLEOTIDE SEQUENCE</scope>
    <source>
        <strain evidence="1">Duluth1</strain>
        <tissue evidence="1">Whole animal</tissue>
    </source>
</reference>
<evidence type="ECO:0000313" key="2">
    <source>
        <dbReference type="Proteomes" id="UP000828390"/>
    </source>
</evidence>
<keyword evidence="2" id="KW-1185">Reference proteome</keyword>